<feature type="transmembrane region" description="Helical" evidence="6">
    <location>
        <begin position="266"/>
        <end position="282"/>
    </location>
</feature>
<dbReference type="Proteomes" id="UP001162834">
    <property type="component" value="Chromosome"/>
</dbReference>
<dbReference type="GO" id="GO:0022857">
    <property type="term" value="F:transmembrane transporter activity"/>
    <property type="evidence" value="ECO:0007669"/>
    <property type="project" value="InterPro"/>
</dbReference>
<dbReference type="KEGG" id="sbae:DSM104329_00031"/>
<keyword evidence="5 6" id="KW-0472">Membrane</keyword>
<evidence type="ECO:0000256" key="3">
    <source>
        <dbReference type="ARBA" id="ARBA00022692"/>
    </source>
</evidence>
<sequence length="337" mass="35219">MSEATLPETDAPPAQERQAVTSRAGQATVLQRYAGVLVLLAMIAIFTVISPDRFMTYNNWIGIFASSAILGILAVGLLAPLAAGVFDISIGGAMTVAVVGVTYLFQITGGDFPVPLAILVVLLGAVALGLFNSWLVVNKSVDPFIATIGTGSLMIGLSQLLANGTTIADDIPTAFTDFGRWQLGRIPVGVFILVGLCLFAWYILQCTPFGRHLYATGAAREAARLTGIRTTRVLRIAFICSALGAAIAGIVFAARLGSGPPSIGDGYLIGAYSAAFLGSTIIRPGRFNVEGLIVALLIIGVGVNGLQIAGLPFWVVQTFQGTALLVAVLLGRRKGRR</sequence>
<feature type="transmembrane region" description="Helical" evidence="6">
    <location>
        <begin position="233"/>
        <end position="254"/>
    </location>
</feature>
<reference evidence="7" key="1">
    <citation type="journal article" date="2022" name="Int. J. Syst. Evol. Microbiol.">
        <title>Pseudomonas aegrilactucae sp. nov. and Pseudomonas morbosilactucae sp. nov., pathogens causing bacterial rot of lettuce in Japan.</title>
        <authorList>
            <person name="Sawada H."/>
            <person name="Fujikawa T."/>
            <person name="Satou M."/>
        </authorList>
    </citation>
    <scope>NUCLEOTIDE SEQUENCE</scope>
    <source>
        <strain evidence="7">0166_1</strain>
    </source>
</reference>
<evidence type="ECO:0000313" key="7">
    <source>
        <dbReference type="EMBL" id="UGS33666.1"/>
    </source>
</evidence>
<dbReference type="PANTHER" id="PTHR32196">
    <property type="entry name" value="ABC TRANSPORTER PERMEASE PROTEIN YPHD-RELATED-RELATED"/>
    <property type="match status" value="1"/>
</dbReference>
<feature type="transmembrane region" description="Helical" evidence="6">
    <location>
        <begin position="144"/>
        <end position="162"/>
    </location>
</feature>
<evidence type="ECO:0000256" key="6">
    <source>
        <dbReference type="SAM" id="Phobius"/>
    </source>
</evidence>
<dbReference type="Pfam" id="PF02653">
    <property type="entry name" value="BPD_transp_2"/>
    <property type="match status" value="1"/>
</dbReference>
<feature type="transmembrane region" description="Helical" evidence="6">
    <location>
        <begin position="33"/>
        <end position="51"/>
    </location>
</feature>
<organism evidence="7 8">
    <name type="scientific">Capillimicrobium parvum</name>
    <dbReference type="NCBI Taxonomy" id="2884022"/>
    <lineage>
        <taxon>Bacteria</taxon>
        <taxon>Bacillati</taxon>
        <taxon>Actinomycetota</taxon>
        <taxon>Thermoleophilia</taxon>
        <taxon>Solirubrobacterales</taxon>
        <taxon>Capillimicrobiaceae</taxon>
        <taxon>Capillimicrobium</taxon>
    </lineage>
</organism>
<keyword evidence="2" id="KW-1003">Cell membrane</keyword>
<feature type="transmembrane region" description="Helical" evidence="6">
    <location>
        <begin position="182"/>
        <end position="204"/>
    </location>
</feature>
<feature type="transmembrane region" description="Helical" evidence="6">
    <location>
        <begin position="314"/>
        <end position="331"/>
    </location>
</feature>
<comment type="subcellular location">
    <subcellularLocation>
        <location evidence="1">Cell membrane</location>
        <topology evidence="1">Multi-pass membrane protein</topology>
    </subcellularLocation>
</comment>
<feature type="transmembrane region" description="Helical" evidence="6">
    <location>
        <begin position="57"/>
        <end position="78"/>
    </location>
</feature>
<evidence type="ECO:0000313" key="8">
    <source>
        <dbReference type="Proteomes" id="UP001162834"/>
    </source>
</evidence>
<dbReference type="GO" id="GO:0005886">
    <property type="term" value="C:plasma membrane"/>
    <property type="evidence" value="ECO:0007669"/>
    <property type="project" value="UniProtKB-SubCell"/>
</dbReference>
<name>A0A9E6XTW3_9ACTN</name>
<feature type="transmembrane region" description="Helical" evidence="6">
    <location>
        <begin position="85"/>
        <end position="105"/>
    </location>
</feature>
<evidence type="ECO:0000256" key="5">
    <source>
        <dbReference type="ARBA" id="ARBA00023136"/>
    </source>
</evidence>
<evidence type="ECO:0000256" key="1">
    <source>
        <dbReference type="ARBA" id="ARBA00004651"/>
    </source>
</evidence>
<accession>A0A9E6XTW3</accession>
<proteinExistence type="predicted"/>
<gene>
    <name evidence="7" type="primary">rbsC_1</name>
    <name evidence="7" type="ORF">DSM104329_00031</name>
</gene>
<feature type="transmembrane region" description="Helical" evidence="6">
    <location>
        <begin position="117"/>
        <end position="137"/>
    </location>
</feature>
<dbReference type="AlphaFoldDB" id="A0A9E6XTW3"/>
<dbReference type="InterPro" id="IPR001851">
    <property type="entry name" value="ABC_transp_permease"/>
</dbReference>
<keyword evidence="3 6" id="KW-0812">Transmembrane</keyword>
<feature type="transmembrane region" description="Helical" evidence="6">
    <location>
        <begin position="289"/>
        <end position="308"/>
    </location>
</feature>
<evidence type="ECO:0000256" key="2">
    <source>
        <dbReference type="ARBA" id="ARBA00022475"/>
    </source>
</evidence>
<keyword evidence="4 6" id="KW-1133">Transmembrane helix</keyword>
<protein>
    <submittedName>
        <fullName evidence="7">Ribose import permease protein RbsC</fullName>
    </submittedName>
</protein>
<dbReference type="EMBL" id="CP087164">
    <property type="protein sequence ID" value="UGS33666.1"/>
    <property type="molecule type" value="Genomic_DNA"/>
</dbReference>
<evidence type="ECO:0000256" key="4">
    <source>
        <dbReference type="ARBA" id="ARBA00022989"/>
    </source>
</evidence>
<dbReference type="CDD" id="cd06579">
    <property type="entry name" value="TM_PBP1_transp_AraH_like"/>
    <property type="match status" value="1"/>
</dbReference>
<keyword evidence="8" id="KW-1185">Reference proteome</keyword>